<name>A0A0H5SGV6_HERHM</name>
<accession>A0A0H5SGV6</accession>
<proteinExistence type="predicted"/>
<sequence>MKSQKYFILFSIFIIILLSLYGCKKKSENIEPIEDLLLSQLDWKADDFLSFLDDEKQKNIISIKNIYYGDFTDDDEEDLLVLFHVSHDDIGGRDHYIAAVYNRKSLDIRTQQTILSENVSIYVLPYENGKDYILCVGNTVYQGIPAYTAQLYQIQDNNWASIPISNYNQDDSYIYAVTDNSLLHIVEIKFDDHMEISYNYMSTLYWDSFSGKFVDISESGYPYR</sequence>
<protein>
    <submittedName>
        <fullName evidence="2">Putative membrane protein</fullName>
    </submittedName>
</protein>
<feature type="transmembrane region" description="Helical" evidence="1">
    <location>
        <begin position="6"/>
        <end position="23"/>
    </location>
</feature>
<keyword evidence="3" id="KW-1185">Reference proteome</keyword>
<organism evidence="2 3">
    <name type="scientific">Herbinix hemicellulosilytica</name>
    <dbReference type="NCBI Taxonomy" id="1564487"/>
    <lineage>
        <taxon>Bacteria</taxon>
        <taxon>Bacillati</taxon>
        <taxon>Bacillota</taxon>
        <taxon>Clostridia</taxon>
        <taxon>Lachnospirales</taxon>
        <taxon>Lachnospiraceae</taxon>
        <taxon>Herbinix</taxon>
    </lineage>
</organism>
<dbReference type="PROSITE" id="PS51257">
    <property type="entry name" value="PROKAR_LIPOPROTEIN"/>
    <property type="match status" value="1"/>
</dbReference>
<reference evidence="2 3" key="1">
    <citation type="submission" date="2015-06" db="EMBL/GenBank/DDBJ databases">
        <authorList>
            <person name="Wibberg Daniel"/>
        </authorList>
    </citation>
    <scope>NUCLEOTIDE SEQUENCE [LARGE SCALE GENOMIC DNA]</scope>
    <source>
        <strain evidence="2 3">T3/55T</strain>
    </source>
</reference>
<keyword evidence="1" id="KW-1133">Transmembrane helix</keyword>
<evidence type="ECO:0000313" key="3">
    <source>
        <dbReference type="Proteomes" id="UP000236497"/>
    </source>
</evidence>
<keyword evidence="1" id="KW-0472">Membrane</keyword>
<dbReference type="Proteomes" id="UP000236497">
    <property type="component" value="Unassembled WGS sequence"/>
</dbReference>
<evidence type="ECO:0000256" key="1">
    <source>
        <dbReference type="SAM" id="Phobius"/>
    </source>
</evidence>
<dbReference type="RefSeq" id="WP_146039178.1">
    <property type="nucleotide sequence ID" value="NZ_CVTD020000016.1"/>
</dbReference>
<keyword evidence="1" id="KW-0812">Transmembrane</keyword>
<gene>
    <name evidence="2" type="ORF">HHT355_1536</name>
</gene>
<evidence type="ECO:0000313" key="2">
    <source>
        <dbReference type="EMBL" id="CRZ34737.1"/>
    </source>
</evidence>
<dbReference type="EMBL" id="CVTD020000016">
    <property type="protein sequence ID" value="CRZ34737.1"/>
    <property type="molecule type" value="Genomic_DNA"/>
</dbReference>
<dbReference type="AlphaFoldDB" id="A0A0H5SGV6"/>